<dbReference type="CDD" id="cd09275">
    <property type="entry name" value="RNase_HI_RT_DIRS1"/>
    <property type="match status" value="1"/>
</dbReference>
<accession>A0A2B4RMR5</accession>
<name>A0A2B4RMR5_STYPI</name>
<organism evidence="2 3">
    <name type="scientific">Stylophora pistillata</name>
    <name type="common">Smooth cauliflower coral</name>
    <dbReference type="NCBI Taxonomy" id="50429"/>
    <lineage>
        <taxon>Eukaryota</taxon>
        <taxon>Metazoa</taxon>
        <taxon>Cnidaria</taxon>
        <taxon>Anthozoa</taxon>
        <taxon>Hexacorallia</taxon>
        <taxon>Scleractinia</taxon>
        <taxon>Astrocoeniina</taxon>
        <taxon>Pocilloporidae</taxon>
        <taxon>Stylophora</taxon>
    </lineage>
</organism>
<dbReference type="AlphaFoldDB" id="A0A2B4RMR5"/>
<feature type="compositionally biased region" description="Basic and acidic residues" evidence="1">
    <location>
        <begin position="40"/>
        <end position="55"/>
    </location>
</feature>
<evidence type="ECO:0000313" key="3">
    <source>
        <dbReference type="Proteomes" id="UP000225706"/>
    </source>
</evidence>
<gene>
    <name evidence="2" type="ORF">AWC38_SpisGene15867</name>
</gene>
<evidence type="ECO:0000313" key="2">
    <source>
        <dbReference type="EMBL" id="PFX19724.1"/>
    </source>
</evidence>
<proteinExistence type="predicted"/>
<sequence length="332" mass="36377">MAGKPEAVSLKPEIVSIEGKIPSREENGPQLKVTRLKNSKVTEKPKAERKQKGEHDEWDTASACVSEKEDCINAAKIVSEPTSTTCDFPRSSLEDTSVATMKAGFYQLTNILLEEKAQTSRKRPAISGELTDSDDMSDSGEIKSIKAKRCRISGDTLSDSGPVSDVERDINSLIQQSTSLPEPSLGEENEILGATVQECDLEEKCGPPVNEKLAAIVKKMARSKLADDKLKEKLTRYIRPKNCEKLVGTKVNAEIWAKDLRGQHVGVMVDNTTAVTYINNMGGSHSAICNSLAREIGFWCIDRNLWISAAPSPGTSMVEADRDSRVFCDKTE</sequence>
<protein>
    <submittedName>
        <fullName evidence="2">Uncharacterized protein</fullName>
    </submittedName>
</protein>
<dbReference type="PANTHER" id="PTHR34239:SF2">
    <property type="entry name" value="TRANSPOSABLE ELEMENT P TRANSPOSASE_THAP9 CONSERVED DOMAIN-CONTAINING PROTEIN"/>
    <property type="match status" value="1"/>
</dbReference>
<reference evidence="3" key="1">
    <citation type="journal article" date="2017" name="bioRxiv">
        <title>Comparative analysis of the genomes of Stylophora pistillata and Acropora digitifera provides evidence for extensive differences between species of corals.</title>
        <authorList>
            <person name="Voolstra C.R."/>
            <person name="Li Y."/>
            <person name="Liew Y.J."/>
            <person name="Baumgarten S."/>
            <person name="Zoccola D."/>
            <person name="Flot J.-F."/>
            <person name="Tambutte S."/>
            <person name="Allemand D."/>
            <person name="Aranda M."/>
        </authorList>
    </citation>
    <scope>NUCLEOTIDE SEQUENCE [LARGE SCALE GENOMIC DNA]</scope>
</reference>
<comment type="caution">
    <text evidence="2">The sequence shown here is derived from an EMBL/GenBank/DDBJ whole genome shotgun (WGS) entry which is preliminary data.</text>
</comment>
<dbReference type="EMBL" id="LSMT01000347">
    <property type="protein sequence ID" value="PFX19724.1"/>
    <property type="molecule type" value="Genomic_DNA"/>
</dbReference>
<keyword evidence="3" id="KW-1185">Reference proteome</keyword>
<dbReference type="PANTHER" id="PTHR34239">
    <property type="entry name" value="APPLE DOMAIN-CONTAINING PROTEIN"/>
    <property type="match status" value="1"/>
</dbReference>
<dbReference type="Proteomes" id="UP000225706">
    <property type="component" value="Unassembled WGS sequence"/>
</dbReference>
<feature type="region of interest" description="Disordered" evidence="1">
    <location>
        <begin position="20"/>
        <end position="62"/>
    </location>
</feature>
<evidence type="ECO:0000256" key="1">
    <source>
        <dbReference type="SAM" id="MobiDB-lite"/>
    </source>
</evidence>